<feature type="domain" description="Knr4/Smi1-like" evidence="1">
    <location>
        <begin position="58"/>
        <end position="202"/>
    </location>
</feature>
<keyword evidence="3" id="KW-1185">Reference proteome</keyword>
<dbReference type="SUPFAM" id="SSF160631">
    <property type="entry name" value="SMI1/KNR4-like"/>
    <property type="match status" value="1"/>
</dbReference>
<reference evidence="2 3" key="1">
    <citation type="submission" date="2019-04" db="EMBL/GenBank/DDBJ databases">
        <authorList>
            <person name="Feng G."/>
            <person name="Zhang J."/>
            <person name="Zhu H."/>
        </authorList>
    </citation>
    <scope>NUCLEOTIDE SEQUENCE [LARGE SCALE GENOMIC DNA]</scope>
    <source>
        <strain evidence="2 3">9PBR-1</strain>
    </source>
</reference>
<dbReference type="AlphaFoldDB" id="A0A4Z0Q1B7"/>
<evidence type="ECO:0000313" key="3">
    <source>
        <dbReference type="Proteomes" id="UP000298471"/>
    </source>
</evidence>
<dbReference type="Pfam" id="PF09346">
    <property type="entry name" value="SMI1_KNR4"/>
    <property type="match status" value="1"/>
</dbReference>
<name>A0A4Z0Q1B7_9BACT</name>
<evidence type="ECO:0000313" key="2">
    <source>
        <dbReference type="EMBL" id="TGE22963.1"/>
    </source>
</evidence>
<dbReference type="InterPro" id="IPR018958">
    <property type="entry name" value="Knr4/Smi1-like_dom"/>
</dbReference>
<dbReference type="EMBL" id="SRMB01000005">
    <property type="protein sequence ID" value="TGE22963.1"/>
    <property type="molecule type" value="Genomic_DNA"/>
</dbReference>
<organism evidence="2 3">
    <name type="scientific">Hymenobacter metallicola</name>
    <dbReference type="NCBI Taxonomy" id="2563114"/>
    <lineage>
        <taxon>Bacteria</taxon>
        <taxon>Pseudomonadati</taxon>
        <taxon>Bacteroidota</taxon>
        <taxon>Cytophagia</taxon>
        <taxon>Cytophagales</taxon>
        <taxon>Hymenobacteraceae</taxon>
        <taxon>Hymenobacter</taxon>
    </lineage>
</organism>
<evidence type="ECO:0000259" key="1">
    <source>
        <dbReference type="SMART" id="SM00860"/>
    </source>
</evidence>
<dbReference type="Proteomes" id="UP000298471">
    <property type="component" value="Unassembled WGS sequence"/>
</dbReference>
<protein>
    <submittedName>
        <fullName evidence="2">SMI1/KNR4 family protein</fullName>
    </submittedName>
</protein>
<accession>A0A4Z0Q1B7</accession>
<comment type="caution">
    <text evidence="2">The sequence shown here is derived from an EMBL/GenBank/DDBJ whole genome shotgun (WGS) entry which is preliminary data.</text>
</comment>
<sequence length="215" mass="24459">MPNELFPTTTNMANARSWPDLLGQISREVLSDPDFISGNRASLITEEQRQNQWLGAPGATTAALEALEQRLQIPLPPSYRAFLQASDGFGPLDYFIWRLKSSVEVDWLVKTEAELVEMWEVDVETIPSVPDEEYFIYGDGQNEIQVRGEYFRGLLMISDWGDAGFLALNPDVQHQGEWEAWHFANWMPGAVRYRSFAELVQAHLASYQAMKEGRS</sequence>
<dbReference type="OrthoDB" id="646254at2"/>
<gene>
    <name evidence="2" type="ORF">E5K02_21620</name>
</gene>
<dbReference type="SMART" id="SM00860">
    <property type="entry name" value="SMI1_KNR4"/>
    <property type="match status" value="1"/>
</dbReference>
<dbReference type="InterPro" id="IPR037883">
    <property type="entry name" value="Knr4/Smi1-like_sf"/>
</dbReference>
<dbReference type="Gene3D" id="3.40.1580.10">
    <property type="entry name" value="SMI1/KNR4-like"/>
    <property type="match status" value="1"/>
</dbReference>
<proteinExistence type="predicted"/>